<dbReference type="EMBL" id="KB632279">
    <property type="protein sequence ID" value="ERL91295.1"/>
    <property type="molecule type" value="Genomic_DNA"/>
</dbReference>
<evidence type="ECO:0000313" key="1">
    <source>
        <dbReference type="EMBL" id="ERL91295.1"/>
    </source>
</evidence>
<proteinExistence type="predicted"/>
<sequence length="60" mass="6872">MMPYMLTDQDIRKYIGFSLASAGDREGGRKSRPFEVKMLVEESIQTPEVCPPILKCECIY</sequence>
<gene>
    <name evidence="1" type="ORF">D910_08628</name>
</gene>
<organism evidence="1 2">
    <name type="scientific">Dendroctonus ponderosae</name>
    <name type="common">Mountain pine beetle</name>
    <dbReference type="NCBI Taxonomy" id="77166"/>
    <lineage>
        <taxon>Eukaryota</taxon>
        <taxon>Metazoa</taxon>
        <taxon>Ecdysozoa</taxon>
        <taxon>Arthropoda</taxon>
        <taxon>Hexapoda</taxon>
        <taxon>Insecta</taxon>
        <taxon>Pterygota</taxon>
        <taxon>Neoptera</taxon>
        <taxon>Endopterygota</taxon>
        <taxon>Coleoptera</taxon>
        <taxon>Polyphaga</taxon>
        <taxon>Cucujiformia</taxon>
        <taxon>Curculionidae</taxon>
        <taxon>Scolytinae</taxon>
        <taxon>Dendroctonus</taxon>
    </lineage>
</organism>
<name>U4UMP1_DENPD</name>
<accession>U4UMP1</accession>
<dbReference type="Proteomes" id="UP000030742">
    <property type="component" value="Unassembled WGS sequence"/>
</dbReference>
<reference evidence="1 2" key="1">
    <citation type="journal article" date="2013" name="Genome Biol.">
        <title>Draft genome of the mountain pine beetle, Dendroctonus ponderosae Hopkins, a major forest pest.</title>
        <authorList>
            <person name="Keeling C.I."/>
            <person name="Yuen M.M."/>
            <person name="Liao N.Y."/>
            <person name="Docking T.R."/>
            <person name="Chan S.K."/>
            <person name="Taylor G.A."/>
            <person name="Palmquist D.L."/>
            <person name="Jackman S.D."/>
            <person name="Nguyen A."/>
            <person name="Li M."/>
            <person name="Henderson H."/>
            <person name="Janes J.K."/>
            <person name="Zhao Y."/>
            <person name="Pandoh P."/>
            <person name="Moore R."/>
            <person name="Sperling F.A."/>
            <person name="Huber D.P."/>
            <person name="Birol I."/>
            <person name="Jones S.J."/>
            <person name="Bohlmann J."/>
        </authorList>
    </citation>
    <scope>NUCLEOTIDE SEQUENCE</scope>
</reference>
<evidence type="ECO:0000313" key="2">
    <source>
        <dbReference type="Proteomes" id="UP000030742"/>
    </source>
</evidence>
<protein>
    <submittedName>
        <fullName evidence="1">Uncharacterized protein</fullName>
    </submittedName>
</protein>
<dbReference type="AlphaFoldDB" id="U4UMP1"/>